<dbReference type="EMBL" id="QXWZ01000015">
    <property type="protein sequence ID" value="NBI79126.1"/>
    <property type="molecule type" value="Genomic_DNA"/>
</dbReference>
<name>A0A845RGA9_9FIRM</name>
<dbReference type="OrthoDB" id="9790489at2"/>
<protein>
    <recommendedName>
        <fullName evidence="1">Cysteine-rich VLP domain-containing protein</fullName>
    </recommendedName>
</protein>
<dbReference type="Pfam" id="PF14194">
    <property type="entry name" value="Cys_rich_VLP"/>
    <property type="match status" value="1"/>
</dbReference>
<evidence type="ECO:0000313" key="2">
    <source>
        <dbReference type="EMBL" id="NBI79126.1"/>
    </source>
</evidence>
<dbReference type="InterPro" id="IPR025973">
    <property type="entry name" value="Cys_rich_VLP_dom"/>
</dbReference>
<dbReference type="AlphaFoldDB" id="A0A845RGA9"/>
<accession>A0A845RGA9</accession>
<feature type="domain" description="Cysteine-rich VLP" evidence="1">
    <location>
        <begin position="4"/>
        <end position="56"/>
    </location>
</feature>
<proteinExistence type="predicted"/>
<sequence>MNYPQYRRMRKLVHECCNYDNGNCILLDDEEECVCVQSISYSLLCKWFRCAVLPLDKPLETALLFREELKRCVVCGQSFLPGSNRAKYCKLCAKKVHRRQKTASDRKRRLLCGQLEAKKP</sequence>
<reference evidence="2 3" key="1">
    <citation type="submission" date="2018-08" db="EMBL/GenBank/DDBJ databases">
        <title>Murine metabolic-syndrome-specific gut microbial biobank.</title>
        <authorList>
            <person name="Liu C."/>
        </authorList>
    </citation>
    <scope>NUCLEOTIDE SEQUENCE [LARGE SCALE GENOMIC DNA]</scope>
    <source>
        <strain evidence="2 3">X69</strain>
    </source>
</reference>
<evidence type="ECO:0000313" key="3">
    <source>
        <dbReference type="Proteomes" id="UP000446348"/>
    </source>
</evidence>
<comment type="caution">
    <text evidence="2">The sequence shown here is derived from an EMBL/GenBank/DDBJ whole genome shotgun (WGS) entry which is preliminary data.</text>
</comment>
<organism evidence="2 3">
    <name type="scientific">Anaerotruncus colihominis</name>
    <dbReference type="NCBI Taxonomy" id="169435"/>
    <lineage>
        <taxon>Bacteria</taxon>
        <taxon>Bacillati</taxon>
        <taxon>Bacillota</taxon>
        <taxon>Clostridia</taxon>
        <taxon>Eubacteriales</taxon>
        <taxon>Oscillospiraceae</taxon>
        <taxon>Anaerotruncus</taxon>
    </lineage>
</organism>
<evidence type="ECO:0000259" key="1">
    <source>
        <dbReference type="Pfam" id="PF14194"/>
    </source>
</evidence>
<gene>
    <name evidence="2" type="ORF">D3Z39_09620</name>
</gene>
<dbReference type="Proteomes" id="UP000446348">
    <property type="component" value="Unassembled WGS sequence"/>
</dbReference>
<dbReference type="RefSeq" id="WP_160209910.1">
    <property type="nucleotide sequence ID" value="NZ_QXWZ01000015.1"/>
</dbReference>